<evidence type="ECO:0000313" key="1">
    <source>
        <dbReference type="EMBL" id="PKB95051.1"/>
    </source>
</evidence>
<accession>A0A2N0NKE9</accession>
<dbReference type="EMBL" id="LLXJ01005200">
    <property type="protein sequence ID" value="PKB95051.1"/>
    <property type="molecule type" value="Genomic_DNA"/>
</dbReference>
<dbReference type="AlphaFoldDB" id="A0A2N0NKE9"/>
<dbReference type="Proteomes" id="UP000232722">
    <property type="component" value="Unassembled WGS sequence"/>
</dbReference>
<evidence type="ECO:0000313" key="2">
    <source>
        <dbReference type="Proteomes" id="UP000232722"/>
    </source>
</evidence>
<name>A0A2N0NKE9_9GLOM</name>
<protein>
    <submittedName>
        <fullName evidence="1">Uncharacterized protein</fullName>
    </submittedName>
</protein>
<comment type="caution">
    <text evidence="1">The sequence shown here is derived from an EMBL/GenBank/DDBJ whole genome shotgun (WGS) entry which is preliminary data.</text>
</comment>
<gene>
    <name evidence="1" type="ORF">RhiirA5_437469</name>
</gene>
<reference evidence="1 2" key="1">
    <citation type="submission" date="2016-04" db="EMBL/GenBank/DDBJ databases">
        <title>Genome analyses suggest a sexual origin of heterokaryosis in a supposedly ancient asexual fungus.</title>
        <authorList>
            <person name="Ropars J."/>
            <person name="Sedzielewska K."/>
            <person name="Noel J."/>
            <person name="Charron P."/>
            <person name="Farinelli L."/>
            <person name="Marton T."/>
            <person name="Kruger M."/>
            <person name="Pelin A."/>
            <person name="Brachmann A."/>
            <person name="Corradi N."/>
        </authorList>
    </citation>
    <scope>NUCLEOTIDE SEQUENCE [LARGE SCALE GENOMIC DNA]</scope>
    <source>
        <strain evidence="1 2">A5</strain>
    </source>
</reference>
<reference evidence="1 2" key="2">
    <citation type="submission" date="2017-09" db="EMBL/GenBank/DDBJ databases">
        <title>Extensive intraspecific genome diversity in a model arbuscular mycorrhizal fungus.</title>
        <authorList>
            <person name="Chen E.C."/>
            <person name="Morin E."/>
            <person name="Beaudet D."/>
            <person name="Noel J."/>
            <person name="Ndikumana S."/>
            <person name="Charron P."/>
            <person name="St-Onge C."/>
            <person name="Giorgi J."/>
            <person name="Grigoriev I.V."/>
            <person name="Roux C."/>
            <person name="Martin F.M."/>
            <person name="Corradi N."/>
        </authorList>
    </citation>
    <scope>NUCLEOTIDE SEQUENCE [LARGE SCALE GENOMIC DNA]</scope>
    <source>
        <strain evidence="1 2">A5</strain>
    </source>
</reference>
<proteinExistence type="predicted"/>
<sequence>MKSALPWLFEPTEIETQFAAQIDEDIKAGNNTFGLPQVEGLFNKLDLNSENPPNMTLNMKESRLQLSSGSVDKEDIVNNLKKIRTHRTKKNCTIAEKDIGDKSIWRRSGKRNI</sequence>
<organism evidence="1 2">
    <name type="scientific">Rhizophagus irregularis</name>
    <dbReference type="NCBI Taxonomy" id="588596"/>
    <lineage>
        <taxon>Eukaryota</taxon>
        <taxon>Fungi</taxon>
        <taxon>Fungi incertae sedis</taxon>
        <taxon>Mucoromycota</taxon>
        <taxon>Glomeromycotina</taxon>
        <taxon>Glomeromycetes</taxon>
        <taxon>Glomerales</taxon>
        <taxon>Glomeraceae</taxon>
        <taxon>Rhizophagus</taxon>
    </lineage>
</organism>